<evidence type="ECO:0000313" key="3">
    <source>
        <dbReference type="EMBL" id="GAA3724674.1"/>
    </source>
</evidence>
<gene>
    <name evidence="3" type="ORF">GCM10022422_02230</name>
</gene>
<sequence length="360" mass="39757">MKKYINRLFALTALLIVGAACENDAELTYLKDVQFPSEIKITPSTTFVLLEDNADTDAITISWDKVTFPIEAPVTYAVQFDVPSDITGSNAWLNATRIEVGQDVLTKTFSVRDFNKIATDLGLPADKANKLIVRVEAQMDRKVFSKNVELTITPYEKAIVFGEIYMPGSYQGEWNVETASVLTAIEKGVYQGYASVLPGYGTGFKVNTARNWEEFYGSSGGDNIQKMNTTDLQMPGEGSYQIKVNLNTLKWSATAYAWGIVGTAQTGGWDNSTPMSYDHQTKTWKVTADLVPGALKFRLNNKWDVNYGPKDATTNTINRDDQGSYTITEAGTYDVTFTIDETDPNTNGYPATATCTIVKK</sequence>
<dbReference type="Gene3D" id="2.60.40.3620">
    <property type="match status" value="2"/>
</dbReference>
<comment type="caution">
    <text evidence="3">The sequence shown here is derived from an EMBL/GenBank/DDBJ whole genome shotgun (WGS) entry which is preliminary data.</text>
</comment>
<name>A0ABP7EVJ2_9FLAO</name>
<proteinExistence type="predicted"/>
<feature type="chain" id="PRO_5046615116" description="SusE outer membrane protein domain-containing protein" evidence="1">
    <location>
        <begin position="20"/>
        <end position="360"/>
    </location>
</feature>
<accession>A0ABP7EVJ2</accession>
<feature type="signal peptide" evidence="1">
    <location>
        <begin position="1"/>
        <end position="19"/>
    </location>
</feature>
<keyword evidence="4" id="KW-1185">Reference proteome</keyword>
<evidence type="ECO:0000313" key="4">
    <source>
        <dbReference type="Proteomes" id="UP001501367"/>
    </source>
</evidence>
<feature type="domain" description="SusE outer membrane protein" evidence="2">
    <location>
        <begin position="42"/>
        <end position="135"/>
    </location>
</feature>
<keyword evidence="1" id="KW-0732">Signal</keyword>
<evidence type="ECO:0000259" key="2">
    <source>
        <dbReference type="Pfam" id="PF14292"/>
    </source>
</evidence>
<dbReference type="Pfam" id="PF14292">
    <property type="entry name" value="SusE"/>
    <property type="match status" value="1"/>
</dbReference>
<dbReference type="PROSITE" id="PS51257">
    <property type="entry name" value="PROKAR_LIPOPROTEIN"/>
    <property type="match status" value="1"/>
</dbReference>
<dbReference type="InterPro" id="IPR025970">
    <property type="entry name" value="SusE"/>
</dbReference>
<organism evidence="3 4">
    <name type="scientific">Flavobacterium ginsengisoli</name>
    <dbReference type="NCBI Taxonomy" id="871694"/>
    <lineage>
        <taxon>Bacteria</taxon>
        <taxon>Pseudomonadati</taxon>
        <taxon>Bacteroidota</taxon>
        <taxon>Flavobacteriia</taxon>
        <taxon>Flavobacteriales</taxon>
        <taxon>Flavobacteriaceae</taxon>
        <taxon>Flavobacterium</taxon>
    </lineage>
</organism>
<dbReference type="CDD" id="cd12967">
    <property type="entry name" value="CBM_SusE-F_like_u1"/>
    <property type="match status" value="1"/>
</dbReference>
<dbReference type="EMBL" id="BAABDT010000001">
    <property type="protein sequence ID" value="GAA3724674.1"/>
    <property type="molecule type" value="Genomic_DNA"/>
</dbReference>
<dbReference type="RefSeq" id="WP_198854897.1">
    <property type="nucleotide sequence ID" value="NZ_BAABDT010000001.1"/>
</dbReference>
<protein>
    <recommendedName>
        <fullName evidence="2">SusE outer membrane protein domain-containing protein</fullName>
    </recommendedName>
</protein>
<reference evidence="4" key="1">
    <citation type="journal article" date="2019" name="Int. J. Syst. Evol. Microbiol.">
        <title>The Global Catalogue of Microorganisms (GCM) 10K type strain sequencing project: providing services to taxonomists for standard genome sequencing and annotation.</title>
        <authorList>
            <consortium name="The Broad Institute Genomics Platform"/>
            <consortium name="The Broad Institute Genome Sequencing Center for Infectious Disease"/>
            <person name="Wu L."/>
            <person name="Ma J."/>
        </authorList>
    </citation>
    <scope>NUCLEOTIDE SEQUENCE [LARGE SCALE GENOMIC DNA]</scope>
    <source>
        <strain evidence="4">JCM 17336</strain>
    </source>
</reference>
<dbReference type="Proteomes" id="UP001501367">
    <property type="component" value="Unassembled WGS sequence"/>
</dbReference>
<evidence type="ECO:0000256" key="1">
    <source>
        <dbReference type="SAM" id="SignalP"/>
    </source>
</evidence>